<dbReference type="Proteomes" id="UP000179179">
    <property type="component" value="Unassembled WGS sequence"/>
</dbReference>
<keyword evidence="1" id="KW-0812">Transmembrane</keyword>
<comment type="caution">
    <text evidence="2">The sequence shown here is derived from an EMBL/GenBank/DDBJ whole genome shotgun (WGS) entry which is preliminary data.</text>
</comment>
<dbReference type="RefSeq" id="XP_022385670.1">
    <property type="nucleotide sequence ID" value="XM_022536520.1"/>
</dbReference>
<accession>A0A1F7ZR76</accession>
<dbReference type="OrthoDB" id="3888684at2759"/>
<sequence>KVENSDEEGGRRSNRTRQRNKASLSIFTIILQDIHSLYRGCRMKMKSLPTLLLGCLTLSLANPIVVTYPKDTPPSVLEDAMESVISAGGYITHKFRKCP</sequence>
<name>A0A1F7ZR76_9EURO</name>
<evidence type="ECO:0000313" key="3">
    <source>
        <dbReference type="Proteomes" id="UP000179179"/>
    </source>
</evidence>
<feature type="transmembrane region" description="Helical" evidence="1">
    <location>
        <begin position="48"/>
        <end position="68"/>
    </location>
</feature>
<protein>
    <submittedName>
        <fullName evidence="2">Uncharacterized protein</fullName>
    </submittedName>
</protein>
<keyword evidence="1" id="KW-1133">Transmembrane helix</keyword>
<proteinExistence type="predicted"/>
<feature type="non-terminal residue" evidence="2">
    <location>
        <position position="1"/>
    </location>
</feature>
<dbReference type="AlphaFoldDB" id="A0A1F7ZR76"/>
<organism evidence="2 3">
    <name type="scientific">Aspergillus bombycis</name>
    <dbReference type="NCBI Taxonomy" id="109264"/>
    <lineage>
        <taxon>Eukaryota</taxon>
        <taxon>Fungi</taxon>
        <taxon>Dikarya</taxon>
        <taxon>Ascomycota</taxon>
        <taxon>Pezizomycotina</taxon>
        <taxon>Eurotiomycetes</taxon>
        <taxon>Eurotiomycetidae</taxon>
        <taxon>Eurotiales</taxon>
        <taxon>Aspergillaceae</taxon>
        <taxon>Aspergillus</taxon>
    </lineage>
</organism>
<reference evidence="2 3" key="1">
    <citation type="journal article" date="2016" name="Genome Biol. Evol.">
        <title>Draft genome sequence of an aflatoxigenic Aspergillus species, A. bombycis.</title>
        <authorList>
            <person name="Moore G.G."/>
            <person name="Mack B.M."/>
            <person name="Beltz S.B."/>
            <person name="Gilbert M.K."/>
        </authorList>
    </citation>
    <scope>NUCLEOTIDE SEQUENCE [LARGE SCALE GENOMIC DNA]</scope>
    <source>
        <strain evidence="3">NRRL 26010</strain>
    </source>
</reference>
<evidence type="ECO:0000313" key="2">
    <source>
        <dbReference type="EMBL" id="OGM41953.1"/>
    </source>
</evidence>
<dbReference type="EMBL" id="LYCR01000099">
    <property type="protein sequence ID" value="OGM41953.1"/>
    <property type="molecule type" value="Genomic_DNA"/>
</dbReference>
<dbReference type="GeneID" id="34452782"/>
<keyword evidence="1" id="KW-0472">Membrane</keyword>
<gene>
    <name evidence="2" type="ORF">ABOM_009392</name>
</gene>
<evidence type="ECO:0000256" key="1">
    <source>
        <dbReference type="SAM" id="Phobius"/>
    </source>
</evidence>
<keyword evidence="3" id="KW-1185">Reference proteome</keyword>